<dbReference type="EMBL" id="CP086322">
    <property type="protein sequence ID" value="UQA91404.1"/>
    <property type="molecule type" value="Genomic_DNA"/>
</dbReference>
<evidence type="ECO:0000256" key="3">
    <source>
        <dbReference type="ARBA" id="ARBA00022692"/>
    </source>
</evidence>
<feature type="transmembrane region" description="Helical" evidence="6">
    <location>
        <begin position="634"/>
        <end position="651"/>
    </location>
</feature>
<organism evidence="8 9">
    <name type="scientific">Streptomyces halobius</name>
    <dbReference type="NCBI Taxonomy" id="2879846"/>
    <lineage>
        <taxon>Bacteria</taxon>
        <taxon>Bacillati</taxon>
        <taxon>Actinomycetota</taxon>
        <taxon>Actinomycetes</taxon>
        <taxon>Kitasatosporales</taxon>
        <taxon>Streptomycetaceae</taxon>
        <taxon>Streptomyces</taxon>
    </lineage>
</organism>
<evidence type="ECO:0000256" key="1">
    <source>
        <dbReference type="ARBA" id="ARBA00004651"/>
    </source>
</evidence>
<evidence type="ECO:0000313" key="8">
    <source>
        <dbReference type="EMBL" id="UQA91404.1"/>
    </source>
</evidence>
<keyword evidence="2" id="KW-1003">Cell membrane</keyword>
<dbReference type="RefSeq" id="WP_248862231.1">
    <property type="nucleotide sequence ID" value="NZ_CP086322.1"/>
</dbReference>
<dbReference type="PROSITE" id="PS50156">
    <property type="entry name" value="SSD"/>
    <property type="match status" value="1"/>
</dbReference>
<proteinExistence type="predicted"/>
<keyword evidence="4 6" id="KW-1133">Transmembrane helix</keyword>
<feature type="transmembrane region" description="Helical" evidence="6">
    <location>
        <begin position="12"/>
        <end position="31"/>
    </location>
</feature>
<evidence type="ECO:0000256" key="6">
    <source>
        <dbReference type="SAM" id="Phobius"/>
    </source>
</evidence>
<keyword evidence="9" id="KW-1185">Reference proteome</keyword>
<dbReference type="Gene3D" id="1.20.1640.10">
    <property type="entry name" value="Multidrug efflux transporter AcrB transmembrane domain"/>
    <property type="match status" value="2"/>
</dbReference>
<feature type="domain" description="SSD" evidence="7">
    <location>
        <begin position="233"/>
        <end position="328"/>
    </location>
</feature>
<dbReference type="InterPro" id="IPR004869">
    <property type="entry name" value="MMPL_dom"/>
</dbReference>
<feature type="transmembrane region" description="Helical" evidence="6">
    <location>
        <begin position="545"/>
        <end position="566"/>
    </location>
</feature>
<feature type="transmembrane region" description="Helical" evidence="6">
    <location>
        <begin position="303"/>
        <end position="329"/>
    </location>
</feature>
<gene>
    <name evidence="8" type="ORF">K9S39_05485</name>
</gene>
<comment type="subcellular location">
    <subcellularLocation>
        <location evidence="1">Cell membrane</location>
        <topology evidence="1">Multi-pass membrane protein</topology>
    </subcellularLocation>
</comment>
<feature type="transmembrane region" description="Helical" evidence="6">
    <location>
        <begin position="519"/>
        <end position="538"/>
    </location>
</feature>
<evidence type="ECO:0000256" key="2">
    <source>
        <dbReference type="ARBA" id="ARBA00022475"/>
    </source>
</evidence>
<dbReference type="Proteomes" id="UP000830115">
    <property type="component" value="Chromosome"/>
</dbReference>
<evidence type="ECO:0000256" key="4">
    <source>
        <dbReference type="ARBA" id="ARBA00022989"/>
    </source>
</evidence>
<name>A0ABY4M0W5_9ACTN</name>
<evidence type="ECO:0000313" key="9">
    <source>
        <dbReference type="Proteomes" id="UP000830115"/>
    </source>
</evidence>
<feature type="transmembrane region" description="Helical" evidence="6">
    <location>
        <begin position="200"/>
        <end position="220"/>
    </location>
</feature>
<keyword evidence="3 6" id="KW-0812">Transmembrane</keyword>
<dbReference type="SUPFAM" id="SSF82866">
    <property type="entry name" value="Multidrug efflux transporter AcrB transmembrane domain"/>
    <property type="match status" value="2"/>
</dbReference>
<feature type="transmembrane region" description="Helical" evidence="6">
    <location>
        <begin position="586"/>
        <end position="607"/>
    </location>
</feature>
<dbReference type="Pfam" id="PF03176">
    <property type="entry name" value="MMPL"/>
    <property type="match status" value="2"/>
</dbReference>
<dbReference type="PANTHER" id="PTHR33406">
    <property type="entry name" value="MEMBRANE PROTEIN MJ1562-RELATED"/>
    <property type="match status" value="1"/>
</dbReference>
<feature type="transmembrane region" description="Helical" evidence="6">
    <location>
        <begin position="278"/>
        <end position="297"/>
    </location>
</feature>
<dbReference type="InterPro" id="IPR050545">
    <property type="entry name" value="Mycobact_MmpL"/>
</dbReference>
<evidence type="ECO:0000259" key="7">
    <source>
        <dbReference type="PROSITE" id="PS50156"/>
    </source>
</evidence>
<dbReference type="PANTHER" id="PTHR33406:SF13">
    <property type="entry name" value="MEMBRANE PROTEIN YDFJ"/>
    <property type="match status" value="1"/>
</dbReference>
<protein>
    <submittedName>
        <fullName evidence="8">MMPL family transporter</fullName>
    </submittedName>
</protein>
<feature type="transmembrane region" description="Helical" evidence="6">
    <location>
        <begin position="657"/>
        <end position="679"/>
    </location>
</feature>
<accession>A0ABY4M0W5</accession>
<evidence type="ECO:0000256" key="5">
    <source>
        <dbReference type="ARBA" id="ARBA00023136"/>
    </source>
</evidence>
<feature type="transmembrane region" description="Helical" evidence="6">
    <location>
        <begin position="364"/>
        <end position="386"/>
    </location>
</feature>
<keyword evidence="5 6" id="KW-0472">Membrane</keyword>
<sequence length="713" mass="75371">MFARLGRIVARRAWAVVLVSLTVAGVALFAASGVGDRLSYGGFIPSDAESNRAAVAVRERIGRGGADVVVLYRHQRRTVDDPAFRRAVEESLSAVPAGAGVSTMTYWSRELPLLVSRDRHATAVAVMLAGSDDTQRAHSYQRFRSALRADGYQLQYAGPTALVDEVSQRGLSDLEKAKFIGFPAVLLLLVMVFRSPVAAVLPVVIGGLSIGITLGCLVLLRDVVETSFTTLIAVTTLGLALDVDAALFVVGRFREELARRATVPDAVETTCATAGRTVFLSGVTMCGIAGGVFFFPIDALRAFGVGAALVIAVSVVLNVTALPAALFLLGHRINSMRVPWSRPGEARAGGGWARLARSVMNRPGHYLVGVLLVLAALTAPFFHIVLGVPDQRALPADASARMATDSLQHDFPVNGLNAIQVAVTVPERLDTPAGQRSLTAWASRVVALPDIGGGLIAAKSQHSAVVYFDSSGNLDAAGTRALVRDIRALPPPGKGKGEVLVGGVAAMALDTLEMLNRRLPWALLYITAFTFVFLLVALRSIVLPLKALVIGALSMSASFGALVWIFQDGHLLWLVNGSRTGYVDVVQPIVLLLLLAGVSMDYEFFLLSRIREHYDASGDNTAAVAQGLQQSGPVVSVAALVVLVVSAIFASNGVTTVKQVCVGMFIAIALEATLIRALLVPAVMRLLGRANWWLPGARKSRSQALSGPSGPTS</sequence>
<reference evidence="8" key="1">
    <citation type="submission" date="2021-10" db="EMBL/GenBank/DDBJ databases">
        <title>Streptomyces nigrumlapis sp.nov.,an antimicrobial producing actinobacterium isolated from Black Gobi rocks.</title>
        <authorList>
            <person name="Wen Y."/>
            <person name="Zhang W."/>
            <person name="Liu X.G."/>
        </authorList>
    </citation>
    <scope>NUCLEOTIDE SEQUENCE</scope>
    <source>
        <strain evidence="8">ST13-2-2</strain>
    </source>
</reference>
<dbReference type="InterPro" id="IPR000731">
    <property type="entry name" value="SSD"/>
</dbReference>